<dbReference type="Proteomes" id="UP000292927">
    <property type="component" value="Unassembled WGS sequence"/>
</dbReference>
<protein>
    <submittedName>
        <fullName evidence="3">CYTH domain-containing protein</fullName>
    </submittedName>
</protein>
<evidence type="ECO:0000313" key="4">
    <source>
        <dbReference type="Proteomes" id="UP000292927"/>
    </source>
</evidence>
<dbReference type="RefSeq" id="WP_130435264.1">
    <property type="nucleotide sequence ID" value="NZ_SGXF01000003.1"/>
</dbReference>
<feature type="active site" description="Proton acceptor" evidence="1">
    <location>
        <position position="27"/>
    </location>
</feature>
<comment type="caution">
    <text evidence="3">The sequence shown here is derived from an EMBL/GenBank/DDBJ whole genome shotgun (WGS) entry which is preliminary data.</text>
</comment>
<gene>
    <name evidence="3" type="ORF">EV209_1988</name>
</gene>
<organism evidence="3 4">
    <name type="scientific">Cuneatibacter caecimuris</name>
    <dbReference type="NCBI Taxonomy" id="1796618"/>
    <lineage>
        <taxon>Bacteria</taxon>
        <taxon>Bacillati</taxon>
        <taxon>Bacillota</taxon>
        <taxon>Clostridia</taxon>
        <taxon>Lachnospirales</taxon>
        <taxon>Lachnospiraceae</taxon>
        <taxon>Cuneatibacter</taxon>
    </lineage>
</organism>
<dbReference type="OrthoDB" id="9805588at2"/>
<dbReference type="PIRSF" id="PIRSF016487">
    <property type="entry name" value="CYTH_UCP016487"/>
    <property type="match status" value="1"/>
</dbReference>
<dbReference type="CDD" id="cd07761">
    <property type="entry name" value="CYTH-like_CthTTM-like"/>
    <property type="match status" value="1"/>
</dbReference>
<keyword evidence="4" id="KW-1185">Reference proteome</keyword>
<name>A0A4Q7PJ45_9FIRM</name>
<dbReference type="InterPro" id="IPR012042">
    <property type="entry name" value="NeuTTM/CthTTM-like"/>
</dbReference>
<dbReference type="InterPro" id="IPR033469">
    <property type="entry name" value="CYTH-like_dom_sf"/>
</dbReference>
<dbReference type="Gene3D" id="2.40.320.10">
    <property type="entry name" value="Hypothetical Protein Pfu-838710-001"/>
    <property type="match status" value="1"/>
</dbReference>
<dbReference type="SMART" id="SM01118">
    <property type="entry name" value="CYTH"/>
    <property type="match status" value="1"/>
</dbReference>
<evidence type="ECO:0000259" key="2">
    <source>
        <dbReference type="PROSITE" id="PS51707"/>
    </source>
</evidence>
<dbReference type="AlphaFoldDB" id="A0A4Q7PJ45"/>
<dbReference type="Pfam" id="PF01928">
    <property type="entry name" value="CYTH"/>
    <property type="match status" value="1"/>
</dbReference>
<proteinExistence type="predicted"/>
<dbReference type="SUPFAM" id="SSF55154">
    <property type="entry name" value="CYTH-like phosphatases"/>
    <property type="match status" value="1"/>
</dbReference>
<dbReference type="PROSITE" id="PS51707">
    <property type="entry name" value="CYTH"/>
    <property type="match status" value="1"/>
</dbReference>
<dbReference type="InterPro" id="IPR023577">
    <property type="entry name" value="CYTH_domain"/>
</dbReference>
<sequence length="154" mass="17532">MEIERKFLLEQPPQVAGCASKLIEQAYLCTDPVVRIRKEDDAYYMTYKGGGMMVREEYNLPLNEKAYAHLLQKADGCILTKRRYLIPLSGGLTAEIDQFFGKYEGLWLAEVEFSSAEDAQAFIPPRWFGREVTYDGRYHNSNMSKGGSADGQQE</sequence>
<dbReference type="EMBL" id="SGXF01000003">
    <property type="protein sequence ID" value="RZT00664.1"/>
    <property type="molecule type" value="Genomic_DNA"/>
</dbReference>
<accession>A0A4Q7PJ45</accession>
<dbReference type="PANTHER" id="PTHR40114:SF1">
    <property type="entry name" value="SLR0698 PROTEIN"/>
    <property type="match status" value="1"/>
</dbReference>
<evidence type="ECO:0000313" key="3">
    <source>
        <dbReference type="EMBL" id="RZT00664.1"/>
    </source>
</evidence>
<dbReference type="PANTHER" id="PTHR40114">
    <property type="entry name" value="SLR0698 PROTEIN"/>
    <property type="match status" value="1"/>
</dbReference>
<feature type="domain" description="CYTH" evidence="2">
    <location>
        <begin position="1"/>
        <end position="145"/>
    </location>
</feature>
<evidence type="ECO:0000256" key="1">
    <source>
        <dbReference type="PIRSR" id="PIRSR016487-1"/>
    </source>
</evidence>
<reference evidence="3 4" key="1">
    <citation type="submission" date="2019-02" db="EMBL/GenBank/DDBJ databases">
        <title>Genomic Encyclopedia of Type Strains, Phase IV (KMG-IV): sequencing the most valuable type-strain genomes for metagenomic binning, comparative biology and taxonomic classification.</title>
        <authorList>
            <person name="Goeker M."/>
        </authorList>
    </citation>
    <scope>NUCLEOTIDE SEQUENCE [LARGE SCALE GENOMIC DNA]</scope>
    <source>
        <strain evidence="3 4">DSM 29486</strain>
    </source>
</reference>